<keyword evidence="4" id="KW-0862">Zinc</keyword>
<dbReference type="InterPro" id="IPR052035">
    <property type="entry name" value="ZnF_BED_domain_contain"/>
</dbReference>
<dbReference type="AlphaFoldDB" id="A0A816LF87"/>
<reference evidence="8" key="1">
    <citation type="submission" date="2021-02" db="EMBL/GenBank/DDBJ databases">
        <authorList>
            <person name="Nowell W R."/>
        </authorList>
    </citation>
    <scope>NUCLEOTIDE SEQUENCE</scope>
</reference>
<dbReference type="PANTHER" id="PTHR46481:SF10">
    <property type="entry name" value="ZINC FINGER BED DOMAIN-CONTAINING PROTEIN 39"/>
    <property type="match status" value="1"/>
</dbReference>
<dbReference type="EMBL" id="CAJNRE010001180">
    <property type="protein sequence ID" value="CAF1935899.1"/>
    <property type="molecule type" value="Genomic_DNA"/>
</dbReference>
<sequence length="694" mass="79782">MNTSLLTKDEIMRLMKNGDASIKFVKPQPISSQAWSNFSCVFYNNYKQKFVSCDNCKDILSHTSSNGTSSMTKHYRSCTKAANYTSEQKNIKEYFCSTKSRSIPKKVKEKITIASAEFAALDNRPFHLLCGDGFQNFAQAIFDAGKTLYNTSNISIEDLLPHPATVSRNIDKIFNYRNSQLIDLCKAMKSYTVVVDFWTESHTGIHYCGIALNHINSELQFQSFVLGCYPYDHENHNASQIRQFVDSKLTEYGLILDNQKFVVTDNENRMKAAFKDSCCRVGCAIHYVNKQLEHTFTTKEINKIKVNCDIVQQMFSNIRKIVAHVTRSHKQCKLSHKLQSYSETRFNGAFVTMDIFLLVFDELISVMDLNFINYYLSIDKELLECVCCFLKIFEQTIEELSKDTEPTIYKVLPLREYLLNHCQVNADDYDGLKEIKIFLKLRIEDVWILHGVHYITTLLHPLFKNFRMNPHLKTKAIDLVKNEILKRHLLSNNNNSSTIAASVVFTSTSDIPSINSNSLLSKCFDLPTTTQKLASTSFDELDEYLNLNVEFHDDDDILIFWSQHQSKFPIIASIVQDYYAIPASNTVVERLFSSSKNTISDRRTRLDTGKVNKLLFLQKNLSVLKSFDKIPVKEVVNNHLKRKTTEPSSTLFQDQEQTMTADAKKIKPVKQDHIVICDDNDSEQNKENDDSDLF</sequence>
<evidence type="ECO:0000313" key="9">
    <source>
        <dbReference type="EMBL" id="CAF4106588.1"/>
    </source>
</evidence>
<comment type="subcellular location">
    <subcellularLocation>
        <location evidence="1">Nucleus</location>
    </subcellularLocation>
</comment>
<evidence type="ECO:0000313" key="8">
    <source>
        <dbReference type="EMBL" id="CAF1935899.1"/>
    </source>
</evidence>
<evidence type="ECO:0000256" key="3">
    <source>
        <dbReference type="ARBA" id="ARBA00022771"/>
    </source>
</evidence>
<dbReference type="PANTHER" id="PTHR46481">
    <property type="entry name" value="ZINC FINGER BED DOMAIN-CONTAINING PROTEIN 4"/>
    <property type="match status" value="1"/>
</dbReference>
<dbReference type="Proteomes" id="UP000663855">
    <property type="component" value="Unassembled WGS sequence"/>
</dbReference>
<dbReference type="Pfam" id="PF05699">
    <property type="entry name" value="Dimer_Tnp_hAT"/>
    <property type="match status" value="1"/>
</dbReference>
<evidence type="ECO:0000256" key="2">
    <source>
        <dbReference type="ARBA" id="ARBA00022723"/>
    </source>
</evidence>
<evidence type="ECO:0000256" key="4">
    <source>
        <dbReference type="ARBA" id="ARBA00022833"/>
    </source>
</evidence>
<evidence type="ECO:0000313" key="11">
    <source>
        <dbReference type="Proteomes" id="UP000663824"/>
    </source>
</evidence>
<dbReference type="GO" id="GO:0046983">
    <property type="term" value="F:protein dimerization activity"/>
    <property type="evidence" value="ECO:0007669"/>
    <property type="project" value="InterPro"/>
</dbReference>
<gene>
    <name evidence="10" type="ORF">BYL167_LOCUS21169</name>
    <name evidence="7" type="ORF">CJN711_LOCUS24134</name>
    <name evidence="8" type="ORF">MBJ925_LOCUS5036</name>
    <name evidence="9" type="ORF">SMN809_LOCUS17599</name>
</gene>
<evidence type="ECO:0000313" key="7">
    <source>
        <dbReference type="EMBL" id="CAF1442212.1"/>
    </source>
</evidence>
<dbReference type="Proteomes" id="UP000681967">
    <property type="component" value="Unassembled WGS sequence"/>
</dbReference>
<dbReference type="SUPFAM" id="SSF140996">
    <property type="entry name" value="Hermes dimerisation domain"/>
    <property type="match status" value="1"/>
</dbReference>
<dbReference type="EMBL" id="CAJNOV010011220">
    <property type="protein sequence ID" value="CAF1442212.1"/>
    <property type="molecule type" value="Genomic_DNA"/>
</dbReference>
<dbReference type="SUPFAM" id="SSF53098">
    <property type="entry name" value="Ribonuclease H-like"/>
    <property type="match status" value="1"/>
</dbReference>
<accession>A0A816LF87</accession>
<feature type="domain" description="HAT C-terminal dimerisation" evidence="6">
    <location>
        <begin position="540"/>
        <end position="621"/>
    </location>
</feature>
<evidence type="ECO:0000259" key="6">
    <source>
        <dbReference type="Pfam" id="PF05699"/>
    </source>
</evidence>
<dbReference type="GO" id="GO:0008270">
    <property type="term" value="F:zinc ion binding"/>
    <property type="evidence" value="ECO:0007669"/>
    <property type="project" value="UniProtKB-KW"/>
</dbReference>
<dbReference type="Proteomes" id="UP000676336">
    <property type="component" value="Unassembled WGS sequence"/>
</dbReference>
<dbReference type="Proteomes" id="UP000663824">
    <property type="component" value="Unassembled WGS sequence"/>
</dbReference>
<dbReference type="InterPro" id="IPR012337">
    <property type="entry name" value="RNaseH-like_sf"/>
</dbReference>
<evidence type="ECO:0000313" key="10">
    <source>
        <dbReference type="EMBL" id="CAF4143938.1"/>
    </source>
</evidence>
<dbReference type="Gene3D" id="1.10.10.1070">
    <property type="entry name" value="Zinc finger, BED domain-containing"/>
    <property type="match status" value="1"/>
</dbReference>
<name>A0A816LF87_9BILA</name>
<dbReference type="GO" id="GO:0005634">
    <property type="term" value="C:nucleus"/>
    <property type="evidence" value="ECO:0007669"/>
    <property type="project" value="UniProtKB-SubCell"/>
</dbReference>
<keyword evidence="3" id="KW-0863">Zinc-finger</keyword>
<comment type="caution">
    <text evidence="8">The sequence shown here is derived from an EMBL/GenBank/DDBJ whole genome shotgun (WGS) entry which is preliminary data.</text>
</comment>
<keyword evidence="5" id="KW-0539">Nucleus</keyword>
<dbReference type="EMBL" id="CAJOBI010008206">
    <property type="protein sequence ID" value="CAF4106588.1"/>
    <property type="molecule type" value="Genomic_DNA"/>
</dbReference>
<dbReference type="InterPro" id="IPR008906">
    <property type="entry name" value="HATC_C_dom"/>
</dbReference>
<proteinExistence type="predicted"/>
<protein>
    <recommendedName>
        <fullName evidence="6">HAT C-terminal dimerisation domain-containing protein</fullName>
    </recommendedName>
</protein>
<dbReference type="EMBL" id="CAJOBH010009554">
    <property type="protein sequence ID" value="CAF4143938.1"/>
    <property type="molecule type" value="Genomic_DNA"/>
</dbReference>
<evidence type="ECO:0000256" key="1">
    <source>
        <dbReference type="ARBA" id="ARBA00004123"/>
    </source>
</evidence>
<evidence type="ECO:0000256" key="5">
    <source>
        <dbReference type="ARBA" id="ARBA00023242"/>
    </source>
</evidence>
<keyword evidence="2" id="KW-0479">Metal-binding</keyword>
<organism evidence="8 11">
    <name type="scientific">Rotaria magnacalcarata</name>
    <dbReference type="NCBI Taxonomy" id="392030"/>
    <lineage>
        <taxon>Eukaryota</taxon>
        <taxon>Metazoa</taxon>
        <taxon>Spiralia</taxon>
        <taxon>Gnathifera</taxon>
        <taxon>Rotifera</taxon>
        <taxon>Eurotatoria</taxon>
        <taxon>Bdelloidea</taxon>
        <taxon>Philodinida</taxon>
        <taxon>Philodinidae</taxon>
        <taxon>Rotaria</taxon>
    </lineage>
</organism>